<evidence type="ECO:0000256" key="12">
    <source>
        <dbReference type="ARBA" id="ARBA00022548"/>
    </source>
</evidence>
<dbReference type="PRINTS" id="PR00011">
    <property type="entry name" value="EGFLAMININ"/>
</dbReference>
<feature type="domain" description="Laminin EGF-like" evidence="43">
    <location>
        <begin position="1846"/>
        <end position="1893"/>
    </location>
</feature>
<feature type="disulfide bond" evidence="40">
    <location>
        <begin position="1915"/>
        <end position="1924"/>
    </location>
</feature>
<protein>
    <recommendedName>
        <fullName evidence="8">Delta(24)-sterol reductase</fullName>
        <ecNumber evidence="7">1.3.1.72</ecNumber>
    </recommendedName>
    <alternativeName>
        <fullName evidence="38">24-dehydrocholesterol reductase</fullName>
    </alternativeName>
    <alternativeName>
        <fullName evidence="39">3-beta-hydroxysterol Delta-24-reductase</fullName>
    </alternativeName>
</protein>
<dbReference type="InterPro" id="IPR016169">
    <property type="entry name" value="FAD-bd_PCMH_sub2"/>
</dbReference>
<dbReference type="InterPro" id="IPR002049">
    <property type="entry name" value="LE_dom"/>
</dbReference>
<feature type="coiled-coil region" evidence="41">
    <location>
        <begin position="2783"/>
        <end position="2829"/>
    </location>
</feature>
<keyword evidence="18" id="KW-0256">Endoplasmic reticulum</keyword>
<comment type="caution">
    <text evidence="40">Lacks conserved residue(s) required for the propagation of feature annotation.</text>
</comment>
<dbReference type="GO" id="GO:0005789">
    <property type="term" value="C:endoplasmic reticulum membrane"/>
    <property type="evidence" value="ECO:0007669"/>
    <property type="project" value="UniProtKB-SubCell"/>
</dbReference>
<proteinExistence type="predicted"/>
<keyword evidence="33" id="KW-0753">Steroid metabolism</keyword>
<evidence type="ECO:0000256" key="24">
    <source>
        <dbReference type="ARBA" id="ARBA00023002"/>
    </source>
</evidence>
<evidence type="ECO:0000313" key="48">
    <source>
        <dbReference type="Proteomes" id="UP000719412"/>
    </source>
</evidence>
<evidence type="ECO:0000256" key="4">
    <source>
        <dbReference type="ARBA" id="ARBA00004302"/>
    </source>
</evidence>
<dbReference type="InterPro" id="IPR055470">
    <property type="entry name" value="DUF7042"/>
</dbReference>
<dbReference type="Gene3D" id="2.60.120.260">
    <property type="entry name" value="Galactose-binding domain-like"/>
    <property type="match status" value="1"/>
</dbReference>
<dbReference type="GO" id="GO:0009888">
    <property type="term" value="P:tissue development"/>
    <property type="evidence" value="ECO:0007669"/>
    <property type="project" value="TreeGrafter"/>
</dbReference>
<dbReference type="GO" id="GO:0016477">
    <property type="term" value="P:cell migration"/>
    <property type="evidence" value="ECO:0007669"/>
    <property type="project" value="TreeGrafter"/>
</dbReference>
<evidence type="ECO:0000256" key="30">
    <source>
        <dbReference type="ARBA" id="ARBA00023157"/>
    </source>
</evidence>
<feature type="disulfide bond" evidence="40">
    <location>
        <begin position="2221"/>
        <end position="2230"/>
    </location>
</feature>
<keyword evidence="10" id="KW-0964">Secreted</keyword>
<feature type="disulfide bond" evidence="40">
    <location>
        <begin position="2154"/>
        <end position="2171"/>
    </location>
</feature>
<dbReference type="Pfam" id="PF23071">
    <property type="entry name" value="DUF7044"/>
    <property type="match status" value="1"/>
</dbReference>
<evidence type="ECO:0000256" key="25">
    <source>
        <dbReference type="ARBA" id="ARBA00023034"/>
    </source>
</evidence>
<dbReference type="PANTHER" id="PTHR10574">
    <property type="entry name" value="NETRIN/LAMININ-RELATED"/>
    <property type="match status" value="1"/>
</dbReference>
<evidence type="ECO:0000256" key="32">
    <source>
        <dbReference type="ARBA" id="ARBA00023180"/>
    </source>
</evidence>
<evidence type="ECO:0000256" key="7">
    <source>
        <dbReference type="ARBA" id="ARBA00012405"/>
    </source>
</evidence>
<dbReference type="FunFam" id="2.10.25.10:FF:000145">
    <property type="entry name" value="Laminin subunit beta 1"/>
    <property type="match status" value="1"/>
</dbReference>
<feature type="disulfide bond" evidence="40">
    <location>
        <begin position="2202"/>
        <end position="2219"/>
    </location>
</feature>
<evidence type="ECO:0000256" key="41">
    <source>
        <dbReference type="SAM" id="Coils"/>
    </source>
</evidence>
<evidence type="ECO:0000256" key="15">
    <source>
        <dbReference type="ARBA" id="ARBA00022692"/>
    </source>
</evidence>
<feature type="disulfide bond" evidence="40">
    <location>
        <begin position="2173"/>
        <end position="2182"/>
    </location>
</feature>
<dbReference type="GO" id="GO:0030054">
    <property type="term" value="C:cell junction"/>
    <property type="evidence" value="ECO:0007669"/>
    <property type="project" value="UniProtKB-ARBA"/>
</dbReference>
<organism evidence="47 48">
    <name type="scientific">Tenebrio molitor</name>
    <name type="common">Yellow mealworm beetle</name>
    <dbReference type="NCBI Taxonomy" id="7067"/>
    <lineage>
        <taxon>Eukaryota</taxon>
        <taxon>Metazoa</taxon>
        <taxon>Ecdysozoa</taxon>
        <taxon>Arthropoda</taxon>
        <taxon>Hexapoda</taxon>
        <taxon>Insecta</taxon>
        <taxon>Pterygota</taxon>
        <taxon>Neoptera</taxon>
        <taxon>Endopterygota</taxon>
        <taxon>Coleoptera</taxon>
        <taxon>Polyphaga</taxon>
        <taxon>Cucujiformia</taxon>
        <taxon>Tenebrionidae</taxon>
        <taxon>Tenebrio</taxon>
    </lineage>
</organism>
<feature type="disulfide bond" evidence="40">
    <location>
        <begin position="1445"/>
        <end position="1454"/>
    </location>
</feature>
<dbReference type="SMART" id="SM00180">
    <property type="entry name" value="EGF_Lam"/>
    <property type="match status" value="13"/>
</dbReference>
<dbReference type="InterPro" id="IPR050440">
    <property type="entry name" value="Laminin/Netrin_ECM"/>
</dbReference>
<evidence type="ECO:0000259" key="44">
    <source>
        <dbReference type="PROSITE" id="PS51116"/>
    </source>
</evidence>
<dbReference type="SMART" id="SM00136">
    <property type="entry name" value="LamNT"/>
    <property type="match status" value="1"/>
</dbReference>
<dbReference type="InterPro" id="IPR055472">
    <property type="entry name" value="DUF7044"/>
</dbReference>
<feature type="disulfide bond" evidence="40">
    <location>
        <begin position="1848"/>
        <end position="1865"/>
    </location>
</feature>
<keyword evidence="28" id="KW-0472">Membrane</keyword>
<evidence type="ECO:0000259" key="43">
    <source>
        <dbReference type="PROSITE" id="PS50027"/>
    </source>
</evidence>
<feature type="disulfide bond" evidence="40">
    <location>
        <begin position="1572"/>
        <end position="1586"/>
    </location>
</feature>
<keyword evidence="31" id="KW-1207">Sterol metabolism</keyword>
<dbReference type="Pfam" id="PF23219">
    <property type="entry name" value="LAMB1"/>
    <property type="match status" value="1"/>
</dbReference>
<dbReference type="GO" id="GO:0043256">
    <property type="term" value="C:laminin complex"/>
    <property type="evidence" value="ECO:0007669"/>
    <property type="project" value="TreeGrafter"/>
</dbReference>
<feature type="domain" description="Laminin EGF-like" evidence="43">
    <location>
        <begin position="2152"/>
        <end position="2199"/>
    </location>
</feature>
<comment type="function">
    <text evidence="37">Catalyzes the reduction of the delta-24 double bond of sterol intermediates during cholesterol biosynthesis. In addition to its cholesterol-synthesizing activity, can protect cells from oxidative stress by reducing caspase 3 activity during apoptosis induced by oxidative stress. Also protects against amyloid-beta peptide-induced apoptosis.</text>
</comment>
<evidence type="ECO:0000256" key="27">
    <source>
        <dbReference type="ARBA" id="ARBA00023098"/>
    </source>
</evidence>
<feature type="domain" description="Laminin EGF-like" evidence="43">
    <location>
        <begin position="1352"/>
        <end position="1414"/>
    </location>
</feature>
<feature type="disulfide bond" evidence="40">
    <location>
        <begin position="1846"/>
        <end position="1858"/>
    </location>
</feature>
<dbReference type="PROSITE" id="PS01248">
    <property type="entry name" value="EGF_LAM_1"/>
    <property type="match status" value="4"/>
</dbReference>
<evidence type="ECO:0000256" key="16">
    <source>
        <dbReference type="ARBA" id="ARBA00022729"/>
    </source>
</evidence>
<dbReference type="GO" id="GO:0071949">
    <property type="term" value="F:FAD binding"/>
    <property type="evidence" value="ECO:0007669"/>
    <property type="project" value="InterPro"/>
</dbReference>
<dbReference type="InterPro" id="IPR013015">
    <property type="entry name" value="Laminin_IV_B"/>
</dbReference>
<keyword evidence="20" id="KW-0521">NADP</keyword>
<evidence type="ECO:0000256" key="35">
    <source>
        <dbReference type="ARBA" id="ARBA00051033"/>
    </source>
</evidence>
<feature type="disulfide bond" evidence="40">
    <location>
        <begin position="1508"/>
        <end position="1517"/>
    </location>
</feature>
<dbReference type="FunFam" id="2.10.25.10:FF:000065">
    <property type="entry name" value="Laminin subunit beta 1"/>
    <property type="match status" value="1"/>
</dbReference>
<evidence type="ECO:0000256" key="5">
    <source>
        <dbReference type="ARBA" id="ARBA00004389"/>
    </source>
</evidence>
<evidence type="ECO:0000256" key="9">
    <source>
        <dbReference type="ARBA" id="ARBA00022516"/>
    </source>
</evidence>
<dbReference type="EC" id="1.3.1.72" evidence="7"/>
<evidence type="ECO:0000313" key="47">
    <source>
        <dbReference type="EMBL" id="KAH0818744.1"/>
    </source>
</evidence>
<comment type="subunit">
    <text evidence="6">Homodimer.</text>
</comment>
<evidence type="ECO:0000256" key="34">
    <source>
        <dbReference type="ARBA" id="ARBA00023292"/>
    </source>
</evidence>
<evidence type="ECO:0000256" key="17">
    <source>
        <dbReference type="ARBA" id="ARBA00022737"/>
    </source>
</evidence>
<feature type="domain" description="Laminin EGF-like" evidence="43">
    <location>
        <begin position="1415"/>
        <end position="1477"/>
    </location>
</feature>
<dbReference type="GO" id="GO:0000139">
    <property type="term" value="C:Golgi membrane"/>
    <property type="evidence" value="ECO:0007669"/>
    <property type="project" value="UniProtKB-SubCell"/>
</dbReference>
<dbReference type="PROSITE" id="PS51116">
    <property type="entry name" value="LAMININ_IVB"/>
    <property type="match status" value="1"/>
</dbReference>
<gene>
    <name evidence="47" type="ORF">GEV33_004047</name>
</gene>
<dbReference type="FunFam" id="2.10.25.10:FF:000084">
    <property type="entry name" value="Laminin subunit alpha 3"/>
    <property type="match status" value="1"/>
</dbReference>
<keyword evidence="12" id="KW-0153">Cholesterol metabolism</keyword>
<keyword evidence="17" id="KW-0677">Repeat</keyword>
<dbReference type="Pfam" id="PF00055">
    <property type="entry name" value="Laminin_N"/>
    <property type="match status" value="1"/>
</dbReference>
<evidence type="ECO:0000256" key="38">
    <source>
        <dbReference type="ARBA" id="ARBA00078485"/>
    </source>
</evidence>
<evidence type="ECO:0000256" key="33">
    <source>
        <dbReference type="ARBA" id="ARBA00023221"/>
    </source>
</evidence>
<dbReference type="FunFam" id="2.10.25.10:FF:000166">
    <property type="entry name" value="laminin subunit gamma-1"/>
    <property type="match status" value="1"/>
</dbReference>
<evidence type="ECO:0000256" key="26">
    <source>
        <dbReference type="ARBA" id="ARBA00023054"/>
    </source>
</evidence>
<feature type="disulfide bond" evidence="40">
    <location>
        <begin position="2124"/>
        <end position="2133"/>
    </location>
</feature>
<dbReference type="GO" id="GO:0009887">
    <property type="term" value="P:animal organ morphogenesis"/>
    <property type="evidence" value="ECO:0007669"/>
    <property type="project" value="TreeGrafter"/>
</dbReference>
<feature type="domain" description="Laminin EGF-like" evidence="43">
    <location>
        <begin position="1990"/>
        <end position="2048"/>
    </location>
</feature>
<evidence type="ECO:0000256" key="19">
    <source>
        <dbReference type="ARBA" id="ARBA00022827"/>
    </source>
</evidence>
<dbReference type="FunFam" id="2.10.25.10:FF:000280">
    <property type="entry name" value="Laminin subunit beta 4"/>
    <property type="match status" value="1"/>
</dbReference>
<evidence type="ECO:0000259" key="45">
    <source>
        <dbReference type="PROSITE" id="PS51117"/>
    </source>
</evidence>
<evidence type="ECO:0000256" key="6">
    <source>
        <dbReference type="ARBA" id="ARBA00011738"/>
    </source>
</evidence>
<feature type="disulfide bond" evidence="40">
    <location>
        <begin position="1959"/>
        <end position="1968"/>
    </location>
</feature>
<keyword evidence="14" id="KW-0285">Flavoprotein</keyword>
<dbReference type="CDD" id="cd00055">
    <property type="entry name" value="EGF_Lam"/>
    <property type="match status" value="13"/>
</dbReference>
<dbReference type="GO" id="GO:0050614">
    <property type="term" value="F:Delta24-sterol reductase activity"/>
    <property type="evidence" value="ECO:0007669"/>
    <property type="project" value="UniProtKB-EC"/>
</dbReference>
<feature type="domain" description="Laminin N-terminal" evidence="45">
    <location>
        <begin position="1112"/>
        <end position="1351"/>
    </location>
</feature>
<evidence type="ECO:0000256" key="18">
    <source>
        <dbReference type="ARBA" id="ARBA00022824"/>
    </source>
</evidence>
<dbReference type="Gene3D" id="3.30.465.10">
    <property type="match status" value="1"/>
</dbReference>
<dbReference type="InterPro" id="IPR008211">
    <property type="entry name" value="Laminin_N"/>
</dbReference>
<keyword evidence="34 40" id="KW-0424">Laminin EGF-like domain</keyword>
<feature type="coiled-coil region" evidence="41">
    <location>
        <begin position="2310"/>
        <end position="2462"/>
    </location>
</feature>
<evidence type="ECO:0000256" key="37">
    <source>
        <dbReference type="ARBA" id="ARBA00056986"/>
    </source>
</evidence>
<evidence type="ECO:0000256" key="10">
    <source>
        <dbReference type="ARBA" id="ARBA00022525"/>
    </source>
</evidence>
<dbReference type="Proteomes" id="UP000719412">
    <property type="component" value="Unassembled WGS sequence"/>
</dbReference>
<dbReference type="InterPro" id="IPR056863">
    <property type="entry name" value="LMN_ATRN_NET-like_EGF"/>
</dbReference>
<keyword evidence="25" id="KW-0333">Golgi apparatus</keyword>
<dbReference type="SUPFAM" id="SSF56176">
    <property type="entry name" value="FAD-binding/transporter-associated domain-like"/>
    <property type="match status" value="1"/>
</dbReference>
<dbReference type="InterPro" id="IPR000742">
    <property type="entry name" value="EGF"/>
</dbReference>
<dbReference type="SMART" id="SM00181">
    <property type="entry name" value="EGF"/>
    <property type="match status" value="8"/>
</dbReference>
<evidence type="ECO:0000256" key="21">
    <source>
        <dbReference type="ARBA" id="ARBA00022869"/>
    </source>
</evidence>
<keyword evidence="21" id="KW-0084">Basement membrane</keyword>
<evidence type="ECO:0000256" key="28">
    <source>
        <dbReference type="ARBA" id="ARBA00023136"/>
    </source>
</evidence>
<keyword evidence="16" id="KW-0732">Signal</keyword>
<dbReference type="InterPro" id="IPR055471">
    <property type="entry name" value="DUF7043"/>
</dbReference>
<dbReference type="GO" id="GO:0005777">
    <property type="term" value="C:peroxisome"/>
    <property type="evidence" value="ECO:0007669"/>
    <property type="project" value="UniProtKB-SubCell"/>
</dbReference>
<dbReference type="Pfam" id="PF21199">
    <property type="entry name" value="LAMININ_IV_B"/>
    <property type="match status" value="1"/>
</dbReference>
<evidence type="ECO:0000256" key="31">
    <source>
        <dbReference type="ARBA" id="ARBA00023166"/>
    </source>
</evidence>
<evidence type="ECO:0000259" key="46">
    <source>
        <dbReference type="PROSITE" id="PS51387"/>
    </source>
</evidence>
<dbReference type="PROSITE" id="PS51387">
    <property type="entry name" value="FAD_PCMH"/>
    <property type="match status" value="1"/>
</dbReference>
<dbReference type="GO" id="GO:0070831">
    <property type="term" value="P:basement membrane assembly"/>
    <property type="evidence" value="ECO:0007669"/>
    <property type="project" value="TreeGrafter"/>
</dbReference>
<keyword evidence="29" id="KW-0576">Peroxisome</keyword>
<comment type="caution">
    <text evidence="47">The sequence shown here is derived from an EMBL/GenBank/DDBJ whole genome shotgun (WGS) entry which is preliminary data.</text>
</comment>
<evidence type="ECO:0000256" key="11">
    <source>
        <dbReference type="ARBA" id="ARBA00022530"/>
    </source>
</evidence>
<dbReference type="Gene3D" id="2.10.25.10">
    <property type="entry name" value="Laminin"/>
    <property type="match status" value="9"/>
</dbReference>
<feature type="domain" description="Laminin IV type B" evidence="44">
    <location>
        <begin position="1628"/>
        <end position="1840"/>
    </location>
</feature>
<evidence type="ECO:0000256" key="20">
    <source>
        <dbReference type="ARBA" id="ARBA00022857"/>
    </source>
</evidence>
<dbReference type="PANTHER" id="PTHR10574:SF375">
    <property type="entry name" value="LAMININ SUBUNIT BETA-1"/>
    <property type="match status" value="1"/>
</dbReference>
<accession>A0A8J6HQ33</accession>
<evidence type="ECO:0000256" key="23">
    <source>
        <dbReference type="ARBA" id="ARBA00022989"/>
    </source>
</evidence>
<keyword evidence="15" id="KW-0812">Transmembrane</keyword>
<dbReference type="PROSITE" id="PS50027">
    <property type="entry name" value="EGF_LAM_2"/>
    <property type="match status" value="11"/>
</dbReference>
<keyword evidence="23" id="KW-1133">Transmembrane helix</keyword>
<keyword evidence="22" id="KW-0130">Cell adhesion</keyword>
<dbReference type="Pfam" id="PF23069">
    <property type="entry name" value="DUF7042"/>
    <property type="match status" value="1"/>
</dbReference>
<keyword evidence="13" id="KW-0597">Phosphoprotein</keyword>
<dbReference type="SUPFAM" id="SSF57196">
    <property type="entry name" value="EGF/Laminin"/>
    <property type="match status" value="12"/>
</dbReference>
<dbReference type="InterPro" id="IPR036318">
    <property type="entry name" value="FAD-bd_PCMH-like_sf"/>
</dbReference>
<keyword evidence="32" id="KW-0325">Glycoprotein</keyword>
<dbReference type="Pfam" id="PF23073">
    <property type="entry name" value="DUF7045"/>
    <property type="match status" value="1"/>
</dbReference>
<feature type="disulfide bond" evidence="40">
    <location>
        <begin position="2200"/>
        <end position="2212"/>
    </location>
</feature>
<keyword evidence="9" id="KW-0444">Lipid biosynthesis</keyword>
<feature type="domain" description="Laminin EGF-like" evidence="43">
    <location>
        <begin position="1478"/>
        <end position="1537"/>
    </location>
</feature>
<evidence type="ECO:0000256" key="1">
    <source>
        <dbReference type="ARBA" id="ARBA00001974"/>
    </source>
</evidence>
<evidence type="ECO:0000256" key="36">
    <source>
        <dbReference type="ARBA" id="ARBA00052927"/>
    </source>
</evidence>
<feature type="domain" description="Laminin EGF-like" evidence="43">
    <location>
        <begin position="2101"/>
        <end position="2151"/>
    </location>
</feature>
<dbReference type="GO" id="GO:0008203">
    <property type="term" value="P:cholesterol metabolic process"/>
    <property type="evidence" value="ECO:0007669"/>
    <property type="project" value="UniProtKB-KW"/>
</dbReference>
<dbReference type="InterPro" id="IPR006094">
    <property type="entry name" value="Oxid_FAD_bind_N"/>
</dbReference>
<evidence type="ECO:0000256" key="29">
    <source>
        <dbReference type="ARBA" id="ARBA00023140"/>
    </source>
</evidence>
<feature type="region of interest" description="Disordered" evidence="42">
    <location>
        <begin position="991"/>
        <end position="1013"/>
    </location>
</feature>
<dbReference type="FunFam" id="2.10.25.10:FF:000135">
    <property type="entry name" value="Laminin subunit beta 4"/>
    <property type="match status" value="2"/>
</dbReference>
<dbReference type="FunFam" id="2.10.25.10:FF:000011">
    <property type="entry name" value="Cadherin EGF LAG seven-pass G-type receptor"/>
    <property type="match status" value="2"/>
</dbReference>
<evidence type="ECO:0000256" key="2">
    <source>
        <dbReference type="ARBA" id="ARBA00004194"/>
    </source>
</evidence>
<name>A0A8J6HQ33_TENMO</name>
<comment type="cofactor">
    <cofactor evidence="1">
        <name>FAD</name>
        <dbReference type="ChEBI" id="CHEBI:57692"/>
    </cofactor>
</comment>
<keyword evidence="11" id="KW-0272">Extracellular matrix</keyword>
<dbReference type="FunFam" id="2.10.25.10:FF:000130">
    <property type="entry name" value="Laminin subunit beta 1"/>
    <property type="match status" value="1"/>
</dbReference>
<dbReference type="InterPro" id="IPR055473">
    <property type="entry name" value="DUF7045"/>
</dbReference>
<evidence type="ECO:0000256" key="40">
    <source>
        <dbReference type="PROSITE-ProRule" id="PRU00460"/>
    </source>
</evidence>
<dbReference type="InterPro" id="IPR056558">
    <property type="entry name" value="LAMB1-4_helical"/>
</dbReference>
<feature type="disulfide bond" evidence="40">
    <location>
        <begin position="1896"/>
        <end position="1913"/>
    </location>
</feature>
<dbReference type="FunFam" id="3.30.465.10:FF:000032">
    <property type="entry name" value="Delta(24)-sterol reductase"/>
    <property type="match status" value="1"/>
</dbReference>
<keyword evidence="26 41" id="KW-0175">Coiled coil</keyword>
<feature type="disulfide bond" evidence="40">
    <location>
        <begin position="2019"/>
        <end position="2028"/>
    </location>
</feature>
<dbReference type="GO" id="GO:0007411">
    <property type="term" value="P:axon guidance"/>
    <property type="evidence" value="ECO:0007669"/>
    <property type="project" value="TreeGrafter"/>
</dbReference>
<feature type="domain" description="Laminin EGF-like" evidence="43">
    <location>
        <begin position="1894"/>
        <end position="1939"/>
    </location>
</feature>
<dbReference type="GO" id="GO:0034446">
    <property type="term" value="P:substrate adhesion-dependent cell spreading"/>
    <property type="evidence" value="ECO:0007669"/>
    <property type="project" value="TreeGrafter"/>
</dbReference>
<reference evidence="47" key="2">
    <citation type="submission" date="2021-08" db="EMBL/GenBank/DDBJ databases">
        <authorList>
            <person name="Eriksson T."/>
        </authorList>
    </citation>
    <scope>NUCLEOTIDE SEQUENCE</scope>
    <source>
        <strain evidence="47">Stoneville</strain>
        <tissue evidence="47">Whole head</tissue>
    </source>
</reference>
<evidence type="ECO:0000256" key="42">
    <source>
        <dbReference type="SAM" id="MobiDB-lite"/>
    </source>
</evidence>
<evidence type="ECO:0000256" key="3">
    <source>
        <dbReference type="ARBA" id="ARBA00004275"/>
    </source>
</evidence>
<evidence type="ECO:0000256" key="39">
    <source>
        <dbReference type="ARBA" id="ARBA00080612"/>
    </source>
</evidence>
<sequence>MYNIKVNLVDVLDVNLEKKTVRVEPLVTMGQLTATLNPLGWTIPVVPELDDLTVGGLVMGTGIESSSHKFGLFQHVCVAYELVLSDGSVVTCSAKENSNLFYSVPWSYGTLGILTAVEIKLIPAKKYVRLTYQPLQQLEKISRETELASKDSKNEFVETLVYNKDEAVLMTGNQTDTVEDDKINEIGKWYKPWFFKHVQAMLKKNKTVVEYIPLRDYYHRHTRSIFWELQDIIPFGNNVLFRYFLGWIVPPKVSLLKLTQTKAVTKLYENNHVIQDMLVPIETLKPSIEKFHEVLEIYPMWVCPFKLPANPGMVHPPKNPRTNETPPIYVDIGVYGVPKATNFSARQSTREIEKYVMNVNGFQMLYADTYMSRAEFRRMFDHTLYDKLRASLGCKSAFAEVYDKVNRSARDTSCTCRVSSTCHPRGRPETSQPSARSELLLGGIRECSNPCAEPPLTSIMDIFYVKVTLFLAALLSLWGDSDAVCYFPQQFQGEFVMQTTTNLGTGVQYTTVNVTSVSIPIWGNCHRRKGNNNFILMLNYRETSCIRCLHLKLRSANVLQVFTLNQEIISKCYTTEKLAEENCPSEESLANREAAEILLFKKSGLYTRKEYCPIDGKYSITYKSNNPAQPNECTGYDSTMDSCPSGSILNFRLRGCTATPNVVDLKFECLASWSGPNNENYLIFADNNRQSNGQKPKYRCALYNHEYRTGDIQMALSRDSTCTTDLINATHGFETFSLTPRAENPWPAEASFGTCSFPKWMHGNWEHVRVDDDTMIYKDHSSFKTYTIKCVGVREDDNKYLIFSRTQCDEERYNCMRIVKRSNNILEFQLGSNASTTKDVFVLCSDDNFQDDSWITQGRTDMIDEMPSGKCPISGEYVGVIPDGEDLCAKLWSDCDTSELMYYQVSHCKTNEIYEEREYRCLGHWRESEYLYTYTQRRDVAAGTYECFVGVKMSNREIYIKEAGEHCQRHIDPLHYGMQLNKTSIYTCNYTTPRNPPSTRTSTKIPSDPRRPTVSILPTVKSTTKVRNFVEIIPIRVRAEAASLTRRHPIQLLTSVQHMFSLTHITTEPISKNISVCREVVRGTWRRTPQAKRRQTADFPTGYVPVKLHPCEQSSCYPATGNLLIGREQQLYASSTCGLHGQQRYCIVSHLEERKKCFRCDSRPTNKPNPLFNHNISNIVYRMYPGTRQKSWWQSENGKENVYIQLDLEAEFHFTHLIITFKTFRPAAMLIERSYDFMRTWQVYRYFAYNCAESFPGIREGYPENLTDVVCESRYSALDPSTDGEIIYRVLPPTLHIDNPYSEQVQNLLKMTNLRINFTKLHTLGDDLLDRREDIQEKYYYAITDMVVRGSCSCYGHANRCLPLPGIEPKSDMVHGRCECTHNTKGRNCEKCEDFFNDLPWRPAIGKQTNACKKCNCNNHANSCHFDAALYEATGRISGGVCDGCQHNTMGPNCEQCKPFFYRDPLRDIQDPEVCRPCDCDPHGSLDGGICDSITSSENSLVAGSCHCKTNVEGRRCDICKNGFWNFTENNPAGCQSCTCNIFGTIDNQGCNVYNGECTCKRYVTGRDCNQCLPEYWGLSEKRDGCQPCDCDPGGSFDNNCDVISGQCPCRDHMIGRTCSTPKQQHYTASLDFLLYEAESAKSSPNCQVVIREPPRDGSEISWTGIGFMKAFERSYIEFTIDNIKTGMDYDVAIRYEPTLPSNWEEVEVTLERPGPVDPNGACHGARDDVRRVALPANSRSVLVYPPVCLEGGRTYKIRLTFRRSNFERDTPSASVLIDSVVLIPRIEKIPWFHGSVPAEARRKEFEQNHCNSYSAYLVQTGQIPDVCKKYYSSIGAYIFNGAFSCQCDPTGSLSKLCHEYGGHCMCKLNVVGRRCDQCAPGTYGFGPEGCKSCDCNSIGALDNFCNATTGQCKCRANTYGRECDQCRTGFWNFPNCQRCDCNGHADICDSKSGACINCKDNTQGHNCDQCVEGFYGDPRLNVDIPCRPCPCPGVPGSNHSYAERCSLETHTKDVICECKEGYSGSRCDVCSDNYFGNPEQPGGSCQPCDCNDKIDIFKPGNCDPHTGKCKQCLYDTTGDHCEMCRPGFFRYDEDKMCEECVCHPLGTNHSAGPCNPTSGQCICLPNVTGLKCDECIPNHWKIASGEGCESCNCDPQGALRQQCNLFDGQCDCKPGFGGRQCNECMARFFGDPKIECRECKCDARGSRSLQCDMKTGACKCLPGIGGYNCDNCARGYLGQAPDCIRCGECFDNWDRILQETRNQTLDIINRAGDIKKVGATGAYTKEFDDMQYQLDEIKQLLSNSEEINTDAIIEELQDLRSKINRTENEGVKNLDQSIANTKENMLLTDLKLKSLKQRIQDLKNKTVELEKNGTQLQEANVQGALTLIRDAKTKADLAAHKAERTEETINYAERQIKATENTINETANNFKQQLQNNDKKLNDLNQKLDTLKQSLPDLNELICDGRGDPCDSICGGAGCGTCGVSISCENGAKQQAETALSLANSTEAALRNKEALANDFIRNVSQINTNETRTIAEDTFNRARDNLIKFNDTLNDALSLEMEIREFVAQNKTKPEDIEKLSNQILAMKIDLDPDEITNMGNKIKEAVHRLTNIDAIIEETKDDLRRVNYLKERAESAKANATSILGDAAEVNEALETASVAQENAQSAIDKALDDIKIVNNRLEQIGIETESAQSRTGATANDIKRLEEQLNQLQRNITDNGLYADRVVNESTNILQKAMDTYDNFNALQTKYAKAKSNLTVNLTKVQSSKDRANELFNRALALIAKINNNKEEINKLESNTQKDTLEVLESKLQDLVRRMDGYNQKIQARVQYYKHCN</sequence>
<dbReference type="FunFam" id="2.170.300.10:FF:000001">
    <property type="entry name" value="Laminin subunit beta-1"/>
    <property type="match status" value="1"/>
</dbReference>
<feature type="domain" description="Laminin EGF-like" evidence="43">
    <location>
        <begin position="1538"/>
        <end position="1588"/>
    </location>
</feature>
<dbReference type="InterPro" id="IPR016166">
    <property type="entry name" value="FAD-bd_PCMH"/>
</dbReference>
<keyword evidence="19" id="KW-0274">FAD</keyword>
<dbReference type="EMBL" id="JABDTM020016768">
    <property type="protein sequence ID" value="KAH0818744.1"/>
    <property type="molecule type" value="Genomic_DNA"/>
</dbReference>
<keyword evidence="27" id="KW-0443">Lipid metabolism</keyword>
<comment type="catalytic activity">
    <reaction evidence="35">
        <text>lanosterol + NADPH + H(+) = 24,25-dihydrolanosterol + NADP(+)</text>
        <dbReference type="Rhea" id="RHEA:33919"/>
        <dbReference type="ChEBI" id="CHEBI:15378"/>
        <dbReference type="ChEBI" id="CHEBI:16521"/>
        <dbReference type="ChEBI" id="CHEBI:28113"/>
        <dbReference type="ChEBI" id="CHEBI:57783"/>
        <dbReference type="ChEBI" id="CHEBI:58349"/>
    </reaction>
    <physiologicalReaction direction="left-to-right" evidence="35">
        <dbReference type="Rhea" id="RHEA:33920"/>
    </physiologicalReaction>
</comment>
<feature type="disulfide bond" evidence="40">
    <location>
        <begin position="1894"/>
        <end position="1906"/>
    </location>
</feature>
<keyword evidence="24" id="KW-0560">Oxidoreductase</keyword>
<dbReference type="PROSITE" id="PS51117">
    <property type="entry name" value="LAMININ_NTER"/>
    <property type="match status" value="1"/>
</dbReference>
<feature type="domain" description="FAD-binding PCMH-type" evidence="46">
    <location>
        <begin position="1"/>
        <end position="124"/>
    </location>
</feature>
<feature type="disulfide bond" evidence="40">
    <location>
        <begin position="1867"/>
        <end position="1876"/>
    </location>
</feature>
<dbReference type="Pfam" id="PF24973">
    <property type="entry name" value="EGF_LMN_ATRN"/>
    <property type="match status" value="2"/>
</dbReference>
<reference evidence="47" key="1">
    <citation type="journal article" date="2020" name="J Insects Food Feed">
        <title>The yellow mealworm (Tenebrio molitor) genome: a resource for the emerging insects as food and feed industry.</title>
        <authorList>
            <person name="Eriksson T."/>
            <person name="Andere A."/>
            <person name="Kelstrup H."/>
            <person name="Emery V."/>
            <person name="Picard C."/>
        </authorList>
    </citation>
    <scope>NUCLEOTIDE SEQUENCE</scope>
    <source>
        <strain evidence="47">Stoneville</strain>
        <tissue evidence="47">Whole head</tissue>
    </source>
</reference>
<evidence type="ECO:0000256" key="22">
    <source>
        <dbReference type="ARBA" id="ARBA00022889"/>
    </source>
</evidence>
<evidence type="ECO:0000256" key="8">
    <source>
        <dbReference type="ARBA" id="ARBA00019086"/>
    </source>
</evidence>
<evidence type="ECO:0000256" key="13">
    <source>
        <dbReference type="ARBA" id="ARBA00022553"/>
    </source>
</evidence>
<feature type="compositionally biased region" description="Low complexity" evidence="42">
    <location>
        <begin position="991"/>
        <end position="1003"/>
    </location>
</feature>
<dbReference type="Pfam" id="PF00053">
    <property type="entry name" value="EGF_laminin"/>
    <property type="match status" value="11"/>
</dbReference>
<dbReference type="FunFam" id="2.10.25.10:FF:000138">
    <property type="entry name" value="Laminin subunit beta 1"/>
    <property type="match status" value="1"/>
</dbReference>
<keyword evidence="30 40" id="KW-1015">Disulfide bond</keyword>
<feature type="domain" description="Laminin EGF-like" evidence="43">
    <location>
        <begin position="1940"/>
        <end position="1989"/>
    </location>
</feature>
<feature type="disulfide bond" evidence="40">
    <location>
        <begin position="2152"/>
        <end position="2164"/>
    </location>
</feature>
<dbReference type="FunFam" id="2.60.120.260:FF:000010">
    <property type="entry name" value="Laminin subunit beta 1"/>
    <property type="match status" value="1"/>
</dbReference>
<keyword evidence="48" id="KW-1185">Reference proteome</keyword>
<feature type="disulfide bond" evidence="40">
    <location>
        <begin position="1380"/>
        <end position="1389"/>
    </location>
</feature>
<evidence type="ECO:0000256" key="14">
    <source>
        <dbReference type="ARBA" id="ARBA00022630"/>
    </source>
</evidence>
<feature type="disulfide bond" evidence="40">
    <location>
        <begin position="1560"/>
        <end position="1569"/>
    </location>
</feature>
<dbReference type="FunFam" id="2.10.25.10:FF:000101">
    <property type="entry name" value="Laminin subunit beta 1"/>
    <property type="match status" value="1"/>
</dbReference>
<dbReference type="Gene3D" id="2.170.300.10">
    <property type="entry name" value="Tie2 ligand-binding domain superfamily"/>
    <property type="match status" value="2"/>
</dbReference>
<dbReference type="FunFam" id="2.170.300.10:FF:000004">
    <property type="entry name" value="Laminin subunit beta 1"/>
    <property type="match status" value="1"/>
</dbReference>
<comment type="catalytic activity">
    <reaction evidence="36">
        <text>5alpha-cholest-8-en-3beta-ol + NADP(+) = zymosterol + NADPH + H(+)</text>
        <dbReference type="Rhea" id="RHEA:36399"/>
        <dbReference type="ChEBI" id="CHEBI:15378"/>
        <dbReference type="ChEBI" id="CHEBI:16608"/>
        <dbReference type="ChEBI" id="CHEBI:18252"/>
        <dbReference type="ChEBI" id="CHEBI:57783"/>
        <dbReference type="ChEBI" id="CHEBI:58349"/>
        <dbReference type="EC" id="1.3.1.72"/>
    </reaction>
    <physiologicalReaction direction="right-to-left" evidence="36">
        <dbReference type="Rhea" id="RHEA:36401"/>
    </physiologicalReaction>
</comment>
<feature type="domain" description="Laminin EGF-like" evidence="43">
    <location>
        <begin position="2200"/>
        <end position="2246"/>
    </location>
</feature>
<comment type="subcellular location">
    <subcellularLocation>
        <location evidence="5">Endoplasmic reticulum membrane</location>
        <topology evidence="5">Single-pass membrane protein</topology>
    </subcellularLocation>
    <subcellularLocation>
        <location evidence="2">Golgi apparatus membrane</location>
        <topology evidence="2">Single-pass membrane protein</topology>
    </subcellularLocation>
    <subcellularLocation>
        <location evidence="3">Peroxisome</location>
    </subcellularLocation>
    <subcellularLocation>
        <location evidence="4">Secreted</location>
        <location evidence="4">Extracellular space</location>
        <location evidence="4">Extracellular matrix</location>
        <location evidence="4">Basement membrane</location>
    </subcellularLocation>
</comment>
<dbReference type="Pfam" id="PF01565">
    <property type="entry name" value="FAD_binding_4"/>
    <property type="match status" value="1"/>
</dbReference>
<dbReference type="Pfam" id="PF23070">
    <property type="entry name" value="DUF7043"/>
    <property type="match status" value="1"/>
</dbReference>